<comment type="caution">
    <text evidence="1">The sequence shown here is derived from an EMBL/GenBank/DDBJ whole genome shotgun (WGS) entry which is preliminary data.</text>
</comment>
<dbReference type="OrthoDB" id="123788at2759"/>
<keyword evidence="2" id="KW-1185">Reference proteome</keyword>
<reference evidence="2" key="1">
    <citation type="submission" date="2017-03" db="EMBL/GenBank/DDBJ databases">
        <title>Phytopthora megakarya and P. palmivora, two closely related causual agents of cacao black pod achieved similar genome size and gene model numbers by different mechanisms.</title>
        <authorList>
            <person name="Ali S."/>
            <person name="Shao J."/>
            <person name="Larry D.J."/>
            <person name="Kronmiller B."/>
            <person name="Shen D."/>
            <person name="Strem M.D."/>
            <person name="Melnick R.L."/>
            <person name="Guiltinan M.J."/>
            <person name="Tyler B.M."/>
            <person name="Meinhardt L.W."/>
            <person name="Bailey B.A."/>
        </authorList>
    </citation>
    <scope>NUCLEOTIDE SEQUENCE [LARGE SCALE GENOMIC DNA]</scope>
    <source>
        <strain evidence="2">zdho120</strain>
    </source>
</reference>
<dbReference type="AlphaFoldDB" id="A0A225W3E9"/>
<organism evidence="1 2">
    <name type="scientific">Phytophthora megakarya</name>
    <dbReference type="NCBI Taxonomy" id="4795"/>
    <lineage>
        <taxon>Eukaryota</taxon>
        <taxon>Sar</taxon>
        <taxon>Stramenopiles</taxon>
        <taxon>Oomycota</taxon>
        <taxon>Peronosporomycetes</taxon>
        <taxon>Peronosporales</taxon>
        <taxon>Peronosporaceae</taxon>
        <taxon>Phytophthora</taxon>
    </lineage>
</organism>
<evidence type="ECO:0000313" key="2">
    <source>
        <dbReference type="Proteomes" id="UP000198211"/>
    </source>
</evidence>
<proteinExistence type="predicted"/>
<accession>A0A225W3E9</accession>
<protein>
    <submittedName>
        <fullName evidence="1">Uncharacterized protein</fullName>
    </submittedName>
</protein>
<dbReference type="EMBL" id="NBNE01001997">
    <property type="protein sequence ID" value="OWZ11904.1"/>
    <property type="molecule type" value="Genomic_DNA"/>
</dbReference>
<dbReference type="Proteomes" id="UP000198211">
    <property type="component" value="Unassembled WGS sequence"/>
</dbReference>
<name>A0A225W3E9_9STRA</name>
<evidence type="ECO:0000313" key="1">
    <source>
        <dbReference type="EMBL" id="OWZ11904.1"/>
    </source>
</evidence>
<gene>
    <name evidence="1" type="ORF">PHMEG_00015013</name>
</gene>
<sequence>MRQSNSATPEIFLLAQRHQFDKTIIARQHLIEFHLNVTSSALNQALRQYGLHPLTSMYSKDSRPNRALEDPTHLTAWEAYRYRSQWHVIIHYSVQSEWKDVFSVHVTVPPNHGSALRVMNIIVKHLRIGQDAN</sequence>